<dbReference type="AlphaFoldDB" id="A0A0E9WEL1"/>
<organism evidence="1">
    <name type="scientific">Anguilla anguilla</name>
    <name type="common">European freshwater eel</name>
    <name type="synonym">Muraena anguilla</name>
    <dbReference type="NCBI Taxonomy" id="7936"/>
    <lineage>
        <taxon>Eukaryota</taxon>
        <taxon>Metazoa</taxon>
        <taxon>Chordata</taxon>
        <taxon>Craniata</taxon>
        <taxon>Vertebrata</taxon>
        <taxon>Euteleostomi</taxon>
        <taxon>Actinopterygii</taxon>
        <taxon>Neopterygii</taxon>
        <taxon>Teleostei</taxon>
        <taxon>Anguilliformes</taxon>
        <taxon>Anguillidae</taxon>
        <taxon>Anguilla</taxon>
    </lineage>
</organism>
<protein>
    <submittedName>
        <fullName evidence="1">Uncharacterized protein</fullName>
    </submittedName>
</protein>
<evidence type="ECO:0000313" key="1">
    <source>
        <dbReference type="EMBL" id="JAH88015.1"/>
    </source>
</evidence>
<proteinExistence type="predicted"/>
<reference evidence="1" key="2">
    <citation type="journal article" date="2015" name="Fish Shellfish Immunol.">
        <title>Early steps in the European eel (Anguilla anguilla)-Vibrio vulnificus interaction in the gills: Role of the RtxA13 toxin.</title>
        <authorList>
            <person name="Callol A."/>
            <person name="Pajuelo D."/>
            <person name="Ebbesson L."/>
            <person name="Teles M."/>
            <person name="MacKenzie S."/>
            <person name="Amaro C."/>
        </authorList>
    </citation>
    <scope>NUCLEOTIDE SEQUENCE</scope>
</reference>
<accession>A0A0E9WEL1</accession>
<dbReference type="EMBL" id="GBXM01020562">
    <property type="protein sequence ID" value="JAH88015.1"/>
    <property type="molecule type" value="Transcribed_RNA"/>
</dbReference>
<name>A0A0E9WEL1_ANGAN</name>
<sequence length="107" mass="12022">MNFYDPLCFSGLSPPLSQPPLYSLLKMVYYPLPLCSLQLSPFHISVSHCQVDCPTFPCLVPPLYSHCGQWFLWLLGPPYLKGYLLSPSVTLPHPSSPLSPSAALWWE</sequence>
<reference evidence="1" key="1">
    <citation type="submission" date="2014-11" db="EMBL/GenBank/DDBJ databases">
        <authorList>
            <person name="Amaro Gonzalez C."/>
        </authorList>
    </citation>
    <scope>NUCLEOTIDE SEQUENCE</scope>
</reference>